<evidence type="ECO:0000313" key="2">
    <source>
        <dbReference type="Proteomes" id="UP000310334"/>
    </source>
</evidence>
<dbReference type="Proteomes" id="UP000310334">
    <property type="component" value="Unassembled WGS sequence"/>
</dbReference>
<sequence length="62" mass="7205">MYILNPKKLAQEKVEIIKKGFSAYVESPEIANLIKKEIKILKLNVLEDATDIGFWFIPIRDK</sequence>
<gene>
    <name evidence="1" type="ORF">E6W99_04660</name>
</gene>
<accession>A0A4S4C2M9</accession>
<comment type="caution">
    <text evidence="1">The sequence shown here is derived from an EMBL/GenBank/DDBJ whole genome shotgun (WGS) entry which is preliminary data.</text>
</comment>
<dbReference type="AlphaFoldDB" id="A0A4S4C2M9"/>
<dbReference type="Pfam" id="PF26326">
    <property type="entry name" value="YtzJ"/>
    <property type="match status" value="1"/>
</dbReference>
<dbReference type="RefSeq" id="WP_136352027.1">
    <property type="nucleotide sequence ID" value="NZ_CP046266.1"/>
</dbReference>
<proteinExistence type="predicted"/>
<reference evidence="1 2" key="1">
    <citation type="submission" date="2019-04" db="EMBL/GenBank/DDBJ databases">
        <title>Bacillus sediminilitoris sp. nov., isolated from a tidal flat sediment on the East China Sea.</title>
        <authorList>
            <person name="Wei Y."/>
            <person name="Mao H."/>
            <person name="Fang J."/>
        </authorList>
    </citation>
    <scope>NUCLEOTIDE SEQUENCE [LARGE SCALE GENOMIC DNA]</scope>
    <source>
        <strain evidence="1 2">DSL-17</strain>
    </source>
</reference>
<protein>
    <submittedName>
        <fullName evidence="1">Uncharacterized protein</fullName>
    </submittedName>
</protein>
<dbReference type="EMBL" id="SSNT01000003">
    <property type="protein sequence ID" value="THF81943.1"/>
    <property type="molecule type" value="Genomic_DNA"/>
</dbReference>
<name>A0A4S4C2M9_9BACI</name>
<organism evidence="1 2">
    <name type="scientific">Metabacillus sediminilitoris</name>
    <dbReference type="NCBI Taxonomy" id="2567941"/>
    <lineage>
        <taxon>Bacteria</taxon>
        <taxon>Bacillati</taxon>
        <taxon>Bacillota</taxon>
        <taxon>Bacilli</taxon>
        <taxon>Bacillales</taxon>
        <taxon>Bacillaceae</taxon>
        <taxon>Metabacillus</taxon>
    </lineage>
</organism>
<evidence type="ECO:0000313" key="1">
    <source>
        <dbReference type="EMBL" id="THF81943.1"/>
    </source>
</evidence>
<keyword evidence="2" id="KW-1185">Reference proteome</keyword>
<dbReference type="InterPro" id="IPR058867">
    <property type="entry name" value="YtzJ"/>
</dbReference>